<evidence type="ECO:0000313" key="1">
    <source>
        <dbReference type="EMBL" id="CAF0970383.1"/>
    </source>
</evidence>
<reference evidence="2" key="1">
    <citation type="submission" date="2021-02" db="EMBL/GenBank/DDBJ databases">
        <authorList>
            <person name="Nowell W R."/>
        </authorList>
    </citation>
    <scope>NUCLEOTIDE SEQUENCE</scope>
</reference>
<organism evidence="2 3">
    <name type="scientific">Rotaria sordida</name>
    <dbReference type="NCBI Taxonomy" id="392033"/>
    <lineage>
        <taxon>Eukaryota</taxon>
        <taxon>Metazoa</taxon>
        <taxon>Spiralia</taxon>
        <taxon>Gnathifera</taxon>
        <taxon>Rotifera</taxon>
        <taxon>Eurotatoria</taxon>
        <taxon>Bdelloidea</taxon>
        <taxon>Philodinida</taxon>
        <taxon>Philodinidae</taxon>
        <taxon>Rotaria</taxon>
    </lineage>
</organism>
<dbReference type="EMBL" id="CAJNOH010000255">
    <property type="protein sequence ID" value="CAF0970383.1"/>
    <property type="molecule type" value="Genomic_DNA"/>
</dbReference>
<dbReference type="Proteomes" id="UP000663870">
    <property type="component" value="Unassembled WGS sequence"/>
</dbReference>
<protein>
    <submittedName>
        <fullName evidence="2">Uncharacterized protein</fullName>
    </submittedName>
</protein>
<gene>
    <name evidence="2" type="ORF">JXQ802_LOCUS40956</name>
    <name evidence="1" type="ORF">PYM288_LOCUS13079</name>
</gene>
<accession>A0A815TW71</accession>
<name>A0A815TW71_9BILA</name>
<keyword evidence="3" id="KW-1185">Reference proteome</keyword>
<proteinExistence type="predicted"/>
<dbReference type="EMBL" id="CAJNOL010002541">
    <property type="protein sequence ID" value="CAF1510344.1"/>
    <property type="molecule type" value="Genomic_DNA"/>
</dbReference>
<evidence type="ECO:0000313" key="2">
    <source>
        <dbReference type="EMBL" id="CAF1510344.1"/>
    </source>
</evidence>
<comment type="caution">
    <text evidence="2">The sequence shown here is derived from an EMBL/GenBank/DDBJ whole genome shotgun (WGS) entry which is preliminary data.</text>
</comment>
<dbReference type="AlphaFoldDB" id="A0A815TW71"/>
<sequence length="91" mass="9850">MDFPKLLNELLSTSFSTSVVFGGFRRAGVWPLNEEAMKSKIVHRHLSVYSNSTTSSLSITKILSSLISEIRTSRVVGGSSNTSVSASVDNQ</sequence>
<dbReference type="Proteomes" id="UP000663854">
    <property type="component" value="Unassembled WGS sequence"/>
</dbReference>
<evidence type="ECO:0000313" key="3">
    <source>
        <dbReference type="Proteomes" id="UP000663870"/>
    </source>
</evidence>